<organism evidence="1">
    <name type="scientific">Microviridae sp. ctUTL4</name>
    <dbReference type="NCBI Taxonomy" id="2827643"/>
    <lineage>
        <taxon>Viruses</taxon>
        <taxon>Monodnaviria</taxon>
        <taxon>Sangervirae</taxon>
        <taxon>Phixviricota</taxon>
        <taxon>Malgrandaviricetes</taxon>
        <taxon>Petitvirales</taxon>
        <taxon>Microviridae</taxon>
    </lineage>
</organism>
<protein>
    <submittedName>
        <fullName evidence="1">Uncharacterized protein</fullName>
    </submittedName>
</protein>
<reference evidence="1" key="1">
    <citation type="journal article" date="2021" name="Proc. Natl. Acad. Sci. U.S.A.">
        <title>A Catalog of Tens of Thousands of Viruses from Human Metagenomes Reveals Hidden Associations with Chronic Diseases.</title>
        <authorList>
            <person name="Tisza M.J."/>
            <person name="Buck C.B."/>
        </authorList>
    </citation>
    <scope>NUCLEOTIDE SEQUENCE</scope>
    <source>
        <strain evidence="1">CtUTL4</strain>
    </source>
</reference>
<sequence>MEMYLISYQKQGSAPVVYVACEDSLMATVNQALKESDGSPVLVSSAKTI</sequence>
<proteinExistence type="predicted"/>
<accession>A0A8S5S4M5</accession>
<dbReference type="EMBL" id="BK032521">
    <property type="protein sequence ID" value="DAF45889.1"/>
    <property type="molecule type" value="Genomic_DNA"/>
</dbReference>
<name>A0A8S5S4M5_9VIRU</name>
<evidence type="ECO:0000313" key="1">
    <source>
        <dbReference type="EMBL" id="DAF45889.1"/>
    </source>
</evidence>